<keyword evidence="4 5" id="KW-0472">Membrane</keyword>
<comment type="subcellular location">
    <subcellularLocation>
        <location evidence="1">Membrane</location>
        <topology evidence="1">Multi-pass membrane protein</topology>
    </subcellularLocation>
</comment>
<feature type="non-terminal residue" evidence="7">
    <location>
        <position position="1"/>
    </location>
</feature>
<dbReference type="PANTHER" id="PTHR12011:SF471">
    <property type="entry name" value="G-PROTEIN COUPLED RECEPTORS FAMILY 2 PROFILE 2 DOMAIN-CONTAINING PROTEIN"/>
    <property type="match status" value="1"/>
</dbReference>
<dbReference type="PANTHER" id="PTHR12011">
    <property type="entry name" value="ADHESION G-PROTEIN COUPLED RECEPTOR"/>
    <property type="match status" value="1"/>
</dbReference>
<evidence type="ECO:0000256" key="2">
    <source>
        <dbReference type="ARBA" id="ARBA00022692"/>
    </source>
</evidence>
<dbReference type="EMBL" id="BMAW01011460">
    <property type="protein sequence ID" value="GFT23938.1"/>
    <property type="molecule type" value="Genomic_DNA"/>
</dbReference>
<dbReference type="GO" id="GO:0004930">
    <property type="term" value="F:G protein-coupled receptor activity"/>
    <property type="evidence" value="ECO:0007669"/>
    <property type="project" value="InterPro"/>
</dbReference>
<dbReference type="InterPro" id="IPR000832">
    <property type="entry name" value="GPCR_2_secretin-like"/>
</dbReference>
<dbReference type="GO" id="GO:0007189">
    <property type="term" value="P:adenylate cyclase-activating G protein-coupled receptor signaling pathway"/>
    <property type="evidence" value="ECO:0007669"/>
    <property type="project" value="TreeGrafter"/>
</dbReference>
<dbReference type="Pfam" id="PF00002">
    <property type="entry name" value="7tm_2"/>
    <property type="match status" value="1"/>
</dbReference>
<accession>A0A8X6TMJ3</accession>
<keyword evidence="3 5" id="KW-1133">Transmembrane helix</keyword>
<dbReference type="GO" id="GO:0005886">
    <property type="term" value="C:plasma membrane"/>
    <property type="evidence" value="ECO:0007669"/>
    <property type="project" value="TreeGrafter"/>
</dbReference>
<evidence type="ECO:0000256" key="5">
    <source>
        <dbReference type="SAM" id="Phobius"/>
    </source>
</evidence>
<feature type="domain" description="G-protein coupled receptors family 2 profile 2" evidence="6">
    <location>
        <begin position="1"/>
        <end position="74"/>
    </location>
</feature>
<evidence type="ECO:0000256" key="4">
    <source>
        <dbReference type="ARBA" id="ARBA00023136"/>
    </source>
</evidence>
<dbReference type="GO" id="GO:0007166">
    <property type="term" value="P:cell surface receptor signaling pathway"/>
    <property type="evidence" value="ECO:0007669"/>
    <property type="project" value="InterPro"/>
</dbReference>
<protein>
    <submittedName>
        <fullName evidence="7">Adhesion G protein-coupled receptor L1</fullName>
    </submittedName>
</protein>
<proteinExistence type="predicted"/>
<dbReference type="InterPro" id="IPR017981">
    <property type="entry name" value="GPCR_2-like_7TM"/>
</dbReference>
<organism evidence="7 8">
    <name type="scientific">Nephila pilipes</name>
    <name type="common">Giant wood spider</name>
    <name type="synonym">Nephila maculata</name>
    <dbReference type="NCBI Taxonomy" id="299642"/>
    <lineage>
        <taxon>Eukaryota</taxon>
        <taxon>Metazoa</taxon>
        <taxon>Ecdysozoa</taxon>
        <taxon>Arthropoda</taxon>
        <taxon>Chelicerata</taxon>
        <taxon>Arachnida</taxon>
        <taxon>Araneae</taxon>
        <taxon>Araneomorphae</taxon>
        <taxon>Entelegynae</taxon>
        <taxon>Araneoidea</taxon>
        <taxon>Nephilidae</taxon>
        <taxon>Nephila</taxon>
    </lineage>
</organism>
<feature type="transmembrane region" description="Helical" evidence="5">
    <location>
        <begin position="46"/>
        <end position="65"/>
    </location>
</feature>
<dbReference type="AlphaFoldDB" id="A0A8X6TMJ3"/>
<dbReference type="OrthoDB" id="6434605at2759"/>
<evidence type="ECO:0000313" key="8">
    <source>
        <dbReference type="Proteomes" id="UP000887013"/>
    </source>
</evidence>
<gene>
    <name evidence="7" type="primary">ADGRL1_1</name>
    <name evidence="7" type="ORF">NPIL_589971</name>
</gene>
<keyword evidence="7" id="KW-0675">Receptor</keyword>
<evidence type="ECO:0000259" key="6">
    <source>
        <dbReference type="PROSITE" id="PS50261"/>
    </source>
</evidence>
<keyword evidence="8" id="KW-1185">Reference proteome</keyword>
<sequence length="74" mass="8236">VICATIAGLLHFWILSAFCWMLVEGYHLYKMVVLVFERGANLSIKFYYLFAYGSPLIVVGTSASIRANGYGGHD</sequence>
<comment type="caution">
    <text evidence="7">The sequence shown here is derived from an EMBL/GenBank/DDBJ whole genome shotgun (WGS) entry which is preliminary data.</text>
</comment>
<dbReference type="Proteomes" id="UP000887013">
    <property type="component" value="Unassembled WGS sequence"/>
</dbReference>
<feature type="transmembrane region" description="Helical" evidence="5">
    <location>
        <begin position="6"/>
        <end position="26"/>
    </location>
</feature>
<dbReference type="Gene3D" id="1.20.1070.10">
    <property type="entry name" value="Rhodopsin 7-helix transmembrane proteins"/>
    <property type="match status" value="1"/>
</dbReference>
<evidence type="ECO:0000256" key="3">
    <source>
        <dbReference type="ARBA" id="ARBA00022989"/>
    </source>
</evidence>
<reference evidence="7" key="1">
    <citation type="submission" date="2020-08" db="EMBL/GenBank/DDBJ databases">
        <title>Multicomponent nature underlies the extraordinary mechanical properties of spider dragline silk.</title>
        <authorList>
            <person name="Kono N."/>
            <person name="Nakamura H."/>
            <person name="Mori M."/>
            <person name="Yoshida Y."/>
            <person name="Ohtoshi R."/>
            <person name="Malay A.D."/>
            <person name="Moran D.A.P."/>
            <person name="Tomita M."/>
            <person name="Numata K."/>
            <person name="Arakawa K."/>
        </authorList>
    </citation>
    <scope>NUCLEOTIDE SEQUENCE</scope>
</reference>
<dbReference type="PROSITE" id="PS50261">
    <property type="entry name" value="G_PROTEIN_RECEP_F2_4"/>
    <property type="match status" value="1"/>
</dbReference>
<evidence type="ECO:0000256" key="1">
    <source>
        <dbReference type="ARBA" id="ARBA00004141"/>
    </source>
</evidence>
<keyword evidence="2 5" id="KW-0812">Transmembrane</keyword>
<evidence type="ECO:0000313" key="7">
    <source>
        <dbReference type="EMBL" id="GFT23938.1"/>
    </source>
</evidence>
<name>A0A8X6TMJ3_NEPPI</name>